<protein>
    <submittedName>
        <fullName evidence="1">Uncharacterized protein</fullName>
    </submittedName>
</protein>
<reference evidence="1" key="1">
    <citation type="submission" date="2020-03" db="EMBL/GenBank/DDBJ databases">
        <title>The deep terrestrial virosphere.</title>
        <authorList>
            <person name="Holmfeldt K."/>
            <person name="Nilsson E."/>
            <person name="Simone D."/>
            <person name="Lopez-Fernandez M."/>
            <person name="Wu X."/>
            <person name="de Brujin I."/>
            <person name="Lundin D."/>
            <person name="Andersson A."/>
            <person name="Bertilsson S."/>
            <person name="Dopson M."/>
        </authorList>
    </citation>
    <scope>NUCLEOTIDE SEQUENCE</scope>
    <source>
        <strain evidence="1">MM415B05536</strain>
    </source>
</reference>
<accession>A0A6M3LLI5</accession>
<gene>
    <name evidence="1" type="ORF">MM415B05536_0003</name>
</gene>
<name>A0A6M3LLI5_9ZZZZ</name>
<organism evidence="1">
    <name type="scientific">viral metagenome</name>
    <dbReference type="NCBI Taxonomy" id="1070528"/>
    <lineage>
        <taxon>unclassified sequences</taxon>
        <taxon>metagenomes</taxon>
        <taxon>organismal metagenomes</taxon>
    </lineage>
</organism>
<evidence type="ECO:0000313" key="1">
    <source>
        <dbReference type="EMBL" id="QJA95229.1"/>
    </source>
</evidence>
<dbReference type="EMBL" id="MT143297">
    <property type="protein sequence ID" value="QJA95229.1"/>
    <property type="molecule type" value="Genomic_DNA"/>
</dbReference>
<proteinExistence type="predicted"/>
<sequence length="55" mass="6392">MNKEFRCTECGQFLGDPLTKHTYEDCNTYKEKIAKELGYHKLPDKEVRKGVGADR</sequence>
<dbReference type="AlphaFoldDB" id="A0A6M3LLI5"/>